<dbReference type="CDD" id="cd02966">
    <property type="entry name" value="TlpA_like_family"/>
    <property type="match status" value="1"/>
</dbReference>
<dbReference type="AlphaFoldDB" id="A0A518CHW7"/>
<dbReference type="PANTHER" id="PTHR42852:SF13">
    <property type="entry name" value="PROTEIN DIPZ"/>
    <property type="match status" value="1"/>
</dbReference>
<reference evidence="2 3" key="1">
    <citation type="submission" date="2019-02" db="EMBL/GenBank/DDBJ databases">
        <title>Deep-cultivation of Planctomycetes and their phenomic and genomic characterization uncovers novel biology.</title>
        <authorList>
            <person name="Wiegand S."/>
            <person name="Jogler M."/>
            <person name="Boedeker C."/>
            <person name="Pinto D."/>
            <person name="Vollmers J."/>
            <person name="Rivas-Marin E."/>
            <person name="Kohn T."/>
            <person name="Peeters S.H."/>
            <person name="Heuer A."/>
            <person name="Rast P."/>
            <person name="Oberbeckmann S."/>
            <person name="Bunk B."/>
            <person name="Jeske O."/>
            <person name="Meyerdierks A."/>
            <person name="Storesund J.E."/>
            <person name="Kallscheuer N."/>
            <person name="Luecker S."/>
            <person name="Lage O.M."/>
            <person name="Pohl T."/>
            <person name="Merkel B.J."/>
            <person name="Hornburger P."/>
            <person name="Mueller R.-W."/>
            <person name="Bruemmer F."/>
            <person name="Labrenz M."/>
            <person name="Spormann A.M."/>
            <person name="Op den Camp H."/>
            <person name="Overmann J."/>
            <person name="Amann R."/>
            <person name="Jetten M.S.M."/>
            <person name="Mascher T."/>
            <person name="Medema M.H."/>
            <person name="Devos D.P."/>
            <person name="Kaster A.-K."/>
            <person name="Ovreas L."/>
            <person name="Rohde M."/>
            <person name="Galperin M.Y."/>
            <person name="Jogler C."/>
        </authorList>
    </citation>
    <scope>NUCLEOTIDE SEQUENCE [LARGE SCALE GENOMIC DNA]</scope>
    <source>
        <strain evidence="2 3">Pla110</strain>
    </source>
</reference>
<dbReference type="PROSITE" id="PS51352">
    <property type="entry name" value="THIOREDOXIN_2"/>
    <property type="match status" value="1"/>
</dbReference>
<name>A0A518CHW7_9PLAN</name>
<dbReference type="InterPro" id="IPR011990">
    <property type="entry name" value="TPR-like_helical_dom_sf"/>
</dbReference>
<sequence>MKAGNAFRSPWFDYSITLLVVGMLAPSVLFAAEGPKLTDVLKYKPVQQGIEYQTPTPAEYADCKVEVEKNGKASGWVVLGPQGEVLRRFTDTNADNVVDQWKYYQYGIEVYRDIDSNFDNKVDQCRWLNTGGARWGIDNNADGKIDEWKLLSAQEASRVAVEALINNDLVALQQVMITPAEITKLGISNELSRQIQENITGAAAQMKKARTAAKGLDAKAKWMRFDATTPGIIPADEGKAREDLLVYENAMSIVEAGGQTMLIQIGELVSLGDVWKLTAVPQPLVGDSLQLASGVLMQPSITSLSNSESMAGIPEEVQKLLDALQKLDAASPSPSDSPEAIAQYNAKRADILEKLVEASASTEEKEQWLQQMIDGLAAAVQTGGYPPGLERLKALEVSLKNNSLSAYVSYRRILAEYSSRLKATTDDEGRQQVQSWWLDELEKFSKAHEDSVDAAEAMFQLALAQEFSGEVSEAQKWYETISKKHPTLTVAKRADGALRRLNSDGKPFLLEGSNLAGGKLSSAQLKGKVTLVIYWASWSKRCQEDLPLLKELYTEYRSSGFEILGVAIDQTPETLKPFLTQQKINWPQMYEPGGDESSTAMEYGIIMVPTMFLLNKDGTVHSRPSNVDDLQKLLPELLKK</sequence>
<evidence type="ECO:0000313" key="3">
    <source>
        <dbReference type="Proteomes" id="UP000317178"/>
    </source>
</evidence>
<organism evidence="2 3">
    <name type="scientific">Polystyrenella longa</name>
    <dbReference type="NCBI Taxonomy" id="2528007"/>
    <lineage>
        <taxon>Bacteria</taxon>
        <taxon>Pseudomonadati</taxon>
        <taxon>Planctomycetota</taxon>
        <taxon>Planctomycetia</taxon>
        <taxon>Planctomycetales</taxon>
        <taxon>Planctomycetaceae</taxon>
        <taxon>Polystyrenella</taxon>
    </lineage>
</organism>
<feature type="domain" description="Thioredoxin" evidence="1">
    <location>
        <begin position="479"/>
        <end position="640"/>
    </location>
</feature>
<dbReference type="GO" id="GO:0006950">
    <property type="term" value="P:response to stress"/>
    <property type="evidence" value="ECO:0007669"/>
    <property type="project" value="UniProtKB-ARBA"/>
</dbReference>
<gene>
    <name evidence="2" type="primary">resA_2</name>
    <name evidence="2" type="ORF">Pla110_05230</name>
</gene>
<evidence type="ECO:0000259" key="1">
    <source>
        <dbReference type="PROSITE" id="PS51352"/>
    </source>
</evidence>
<dbReference type="GO" id="GO:0016209">
    <property type="term" value="F:antioxidant activity"/>
    <property type="evidence" value="ECO:0007669"/>
    <property type="project" value="InterPro"/>
</dbReference>
<dbReference type="Pfam" id="PF00578">
    <property type="entry name" value="AhpC-TSA"/>
    <property type="match status" value="1"/>
</dbReference>
<protein>
    <submittedName>
        <fullName evidence="2">Thiol-disulfide oxidoreductase ResA</fullName>
    </submittedName>
</protein>
<evidence type="ECO:0000313" key="2">
    <source>
        <dbReference type="EMBL" id="QDU78819.1"/>
    </source>
</evidence>
<dbReference type="InterPro" id="IPR036249">
    <property type="entry name" value="Thioredoxin-like_sf"/>
</dbReference>
<dbReference type="InterPro" id="IPR000866">
    <property type="entry name" value="AhpC/TSA"/>
</dbReference>
<dbReference type="InterPro" id="IPR050553">
    <property type="entry name" value="Thioredoxin_ResA/DsbE_sf"/>
</dbReference>
<dbReference type="KEGG" id="plon:Pla110_05230"/>
<dbReference type="Proteomes" id="UP000317178">
    <property type="component" value="Chromosome"/>
</dbReference>
<dbReference type="RefSeq" id="WP_197440456.1">
    <property type="nucleotide sequence ID" value="NZ_CP036281.1"/>
</dbReference>
<accession>A0A518CHW7</accession>
<dbReference type="EMBL" id="CP036281">
    <property type="protein sequence ID" value="QDU78819.1"/>
    <property type="molecule type" value="Genomic_DNA"/>
</dbReference>
<proteinExistence type="predicted"/>
<dbReference type="GO" id="GO:0016491">
    <property type="term" value="F:oxidoreductase activity"/>
    <property type="evidence" value="ECO:0007669"/>
    <property type="project" value="InterPro"/>
</dbReference>
<dbReference type="Gene3D" id="3.40.30.10">
    <property type="entry name" value="Glutaredoxin"/>
    <property type="match status" value="1"/>
</dbReference>
<dbReference type="PANTHER" id="PTHR42852">
    <property type="entry name" value="THIOL:DISULFIDE INTERCHANGE PROTEIN DSBE"/>
    <property type="match status" value="1"/>
</dbReference>
<keyword evidence="3" id="KW-1185">Reference proteome</keyword>
<dbReference type="Gene3D" id="1.25.40.10">
    <property type="entry name" value="Tetratricopeptide repeat domain"/>
    <property type="match status" value="1"/>
</dbReference>
<dbReference type="InterPro" id="IPR013766">
    <property type="entry name" value="Thioredoxin_domain"/>
</dbReference>
<dbReference type="SUPFAM" id="SSF52833">
    <property type="entry name" value="Thioredoxin-like"/>
    <property type="match status" value="1"/>
</dbReference>